<dbReference type="Pfam" id="PF07686">
    <property type="entry name" value="V-set"/>
    <property type="match status" value="1"/>
</dbReference>
<dbReference type="Gene3D" id="2.60.40.10">
    <property type="entry name" value="Immunoglobulins"/>
    <property type="match status" value="1"/>
</dbReference>
<evidence type="ECO:0000313" key="6">
    <source>
        <dbReference type="RefSeq" id="XP_008284796.1"/>
    </source>
</evidence>
<gene>
    <name evidence="6" type="primary">LOC103360706</name>
</gene>
<organism evidence="5 6">
    <name type="scientific">Stegastes partitus</name>
    <name type="common">bicolor damselfish</name>
    <dbReference type="NCBI Taxonomy" id="144197"/>
    <lineage>
        <taxon>Eukaryota</taxon>
        <taxon>Metazoa</taxon>
        <taxon>Chordata</taxon>
        <taxon>Craniata</taxon>
        <taxon>Vertebrata</taxon>
        <taxon>Euteleostomi</taxon>
        <taxon>Actinopterygii</taxon>
        <taxon>Neopterygii</taxon>
        <taxon>Teleostei</taxon>
        <taxon>Neoteleostei</taxon>
        <taxon>Acanthomorphata</taxon>
        <taxon>Ovalentaria</taxon>
        <taxon>Pomacentridae</taxon>
        <taxon>Stegastes</taxon>
    </lineage>
</organism>
<dbReference type="Proteomes" id="UP000694891">
    <property type="component" value="Unplaced"/>
</dbReference>
<dbReference type="PANTHER" id="PTHR15297">
    <property type="entry name" value="IMMUNOGLOBULIN SUPERFAMILY MEMBER 6"/>
    <property type="match status" value="1"/>
</dbReference>
<dbReference type="InterPro" id="IPR007110">
    <property type="entry name" value="Ig-like_dom"/>
</dbReference>
<dbReference type="RefSeq" id="XP_008284796.1">
    <property type="nucleotide sequence ID" value="XM_008286574.1"/>
</dbReference>
<keyword evidence="3" id="KW-0732">Signal</keyword>
<keyword evidence="5" id="KW-1185">Reference proteome</keyword>
<sequence>MRSFTSCQATEMDRLLWLSLLLTHLPAVESMNRAENCVSQPDKTIWEKTGEAALLPCTISVDCSAEDLRYEWFVFKESVHYRLNLTDNKYNLSGASLQINSLQGNDSGIYHCAAAATGRAEACCTQHVGTGTALVVREQADIMMGHILLSLLVLLVVYSLVILTFILKKCGCKTTVHRRMCTTDKNNSSKKLQFRDVLQEMYSRRNLEKSKHTARGNSTRVEAANGELDGSTDDIYQNV</sequence>
<feature type="domain" description="Ig-like" evidence="4">
    <location>
        <begin position="26"/>
        <end position="114"/>
    </location>
</feature>
<protein>
    <submittedName>
        <fullName evidence="6">Uncharacterized protein LOC103360706</fullName>
    </submittedName>
</protein>
<name>A0A9Y4K962_9TELE</name>
<evidence type="ECO:0000256" key="1">
    <source>
        <dbReference type="SAM" id="MobiDB-lite"/>
    </source>
</evidence>
<dbReference type="InterPro" id="IPR039089">
    <property type="entry name" value="IGSF6"/>
</dbReference>
<keyword evidence="2" id="KW-1133">Transmembrane helix</keyword>
<dbReference type="InterPro" id="IPR003599">
    <property type="entry name" value="Ig_sub"/>
</dbReference>
<dbReference type="AlphaFoldDB" id="A0A9Y4K962"/>
<feature type="region of interest" description="Disordered" evidence="1">
    <location>
        <begin position="207"/>
        <end position="239"/>
    </location>
</feature>
<evidence type="ECO:0000259" key="4">
    <source>
        <dbReference type="PROSITE" id="PS50835"/>
    </source>
</evidence>
<dbReference type="InterPro" id="IPR013106">
    <property type="entry name" value="Ig_V-set"/>
</dbReference>
<evidence type="ECO:0000256" key="2">
    <source>
        <dbReference type="SAM" id="Phobius"/>
    </source>
</evidence>
<evidence type="ECO:0000313" key="5">
    <source>
        <dbReference type="Proteomes" id="UP000694891"/>
    </source>
</evidence>
<dbReference type="InterPro" id="IPR013783">
    <property type="entry name" value="Ig-like_fold"/>
</dbReference>
<reference evidence="6" key="1">
    <citation type="submission" date="2025-08" db="UniProtKB">
        <authorList>
            <consortium name="RefSeq"/>
        </authorList>
    </citation>
    <scope>IDENTIFICATION</scope>
</reference>
<dbReference type="PROSITE" id="PS50835">
    <property type="entry name" value="IG_LIKE"/>
    <property type="match status" value="1"/>
</dbReference>
<proteinExistence type="predicted"/>
<keyword evidence="2" id="KW-0472">Membrane</keyword>
<dbReference type="SUPFAM" id="SSF48726">
    <property type="entry name" value="Immunoglobulin"/>
    <property type="match status" value="1"/>
</dbReference>
<feature type="chain" id="PRO_5041299133" evidence="3">
    <location>
        <begin position="31"/>
        <end position="239"/>
    </location>
</feature>
<feature type="signal peptide" evidence="3">
    <location>
        <begin position="1"/>
        <end position="30"/>
    </location>
</feature>
<accession>A0A9Y4K962</accession>
<evidence type="ECO:0000256" key="3">
    <source>
        <dbReference type="SAM" id="SignalP"/>
    </source>
</evidence>
<keyword evidence="2" id="KW-0812">Transmembrane</keyword>
<feature type="transmembrane region" description="Helical" evidence="2">
    <location>
        <begin position="147"/>
        <end position="167"/>
    </location>
</feature>
<dbReference type="GeneID" id="103360706"/>
<dbReference type="InterPro" id="IPR036179">
    <property type="entry name" value="Ig-like_dom_sf"/>
</dbReference>
<dbReference type="SMART" id="SM00409">
    <property type="entry name" value="IG"/>
    <property type="match status" value="1"/>
</dbReference>
<dbReference type="PANTHER" id="PTHR15297:SF2">
    <property type="entry name" value="IMMUNOGLOBULIN SUPERFAMILY MEMBER 6"/>
    <property type="match status" value="1"/>
</dbReference>